<feature type="transmembrane region" description="Helical" evidence="1">
    <location>
        <begin position="12"/>
        <end position="35"/>
    </location>
</feature>
<keyword evidence="1" id="KW-1133">Transmembrane helix</keyword>
<evidence type="ECO:0000256" key="1">
    <source>
        <dbReference type="SAM" id="Phobius"/>
    </source>
</evidence>
<comment type="caution">
    <text evidence="2">The sequence shown here is derived from an EMBL/GenBank/DDBJ whole genome shotgun (WGS) entry which is preliminary data.</text>
</comment>
<keyword evidence="1" id="KW-0812">Transmembrane</keyword>
<name>A0A399SEF6_9BACT</name>
<protein>
    <submittedName>
        <fullName evidence="2">Uncharacterized protein</fullName>
    </submittedName>
</protein>
<organism evidence="2 3">
    <name type="scientific">Pontibacter oryzae</name>
    <dbReference type="NCBI Taxonomy" id="2304593"/>
    <lineage>
        <taxon>Bacteria</taxon>
        <taxon>Pseudomonadati</taxon>
        <taxon>Bacteroidota</taxon>
        <taxon>Cytophagia</taxon>
        <taxon>Cytophagales</taxon>
        <taxon>Hymenobacteraceae</taxon>
        <taxon>Pontibacter</taxon>
    </lineage>
</organism>
<reference evidence="3" key="1">
    <citation type="submission" date="2018-08" db="EMBL/GenBank/DDBJ databases">
        <title>Mucilaginibacter sp. MYSH2.</title>
        <authorList>
            <person name="Seo T."/>
        </authorList>
    </citation>
    <scope>NUCLEOTIDE SEQUENCE [LARGE SCALE GENOMIC DNA]</scope>
    <source>
        <strain evidence="3">KIRAN</strain>
    </source>
</reference>
<keyword evidence="3" id="KW-1185">Reference proteome</keyword>
<sequence length="96" mass="10899">MKGKKDRIGTISSFIMAIVFIIWGIKMIVYKLVAIGVNSRTLSPSGFGGELLILIGLIFLVVAYYSLSPFSKIRQFFEGDFKNRNKKKDNKKHLKN</sequence>
<evidence type="ECO:0000313" key="3">
    <source>
        <dbReference type="Proteomes" id="UP000266005"/>
    </source>
</evidence>
<evidence type="ECO:0000313" key="2">
    <source>
        <dbReference type="EMBL" id="RIJ42476.1"/>
    </source>
</evidence>
<dbReference type="Proteomes" id="UP000266005">
    <property type="component" value="Unassembled WGS sequence"/>
</dbReference>
<dbReference type="AlphaFoldDB" id="A0A399SEF6"/>
<gene>
    <name evidence="2" type="ORF">D1627_00990</name>
</gene>
<dbReference type="EMBL" id="QWGE01000001">
    <property type="protein sequence ID" value="RIJ42476.1"/>
    <property type="molecule type" value="Genomic_DNA"/>
</dbReference>
<proteinExistence type="predicted"/>
<accession>A0A399SEF6</accession>
<keyword evidence="1" id="KW-0472">Membrane</keyword>
<feature type="transmembrane region" description="Helical" evidence="1">
    <location>
        <begin position="47"/>
        <end position="67"/>
    </location>
</feature>